<feature type="region of interest" description="Disordered" evidence="1">
    <location>
        <begin position="932"/>
        <end position="997"/>
    </location>
</feature>
<evidence type="ECO:0000313" key="2">
    <source>
        <dbReference type="EMBL" id="KAK7024475.1"/>
    </source>
</evidence>
<keyword evidence="3" id="KW-1185">Reference proteome</keyword>
<feature type="compositionally biased region" description="Basic and acidic residues" evidence="1">
    <location>
        <begin position="948"/>
        <end position="958"/>
    </location>
</feature>
<sequence>MSSPTLNEQEASCSINPTDLINSLNTCVQSGAILPSELANLISRFVSSPTSNPGCSASSLSISTHLPTPPASRTNSNPSTPSQTSIPAISSPPQSPSKRYVFSDTLEDKPTRIDTKVKATNQNICDKLYHYENGTYLEFPQSSENGIGYLIKCDPDNWHSPLRDIVYAHGDPGSIQKKRIRHRLLGNGEVDCTYEYRTCHGIRICPYVDRDQVSAGHNAASRELLRERLSREYDHWKEGDCPSRELFEKTLAFIQSVQRLGCLLEQDVDPVAYAPTQEQAFLQQHHQTLKCGYTPKKPQCPGRIVFGWDWQGLPAIMCEFYSDTCRLHSCQLIDKAYNVSYIEAVLSGNKEEAIRLEKEASLEYNVGPDAECTWVENISSQRKNCPRIHRDPDTGFLYSPLMEKMKCGVKFHVYTPVKELRHQFPYALMIVRGTHYHPIPLPTKTPPRLRDQILDLLGSMSEELSELTPRRFIRHPIPCAHLKKVFPNNPTATFGDLHPSLSNHSHLASFIKTVKSQVFPKGTGWEGALHLYEIQRNEFPIDAQYIRHIECVSNKDLAGSDSSDDLHLIFCQSKEGSSRLQQTQYGQSDISFKRINGIWMEFIAAGKDKLTKAAVVYSRVYVTQQSAAAHFRIFQTIEKIVQGDTGNPIRWRHLYASSNKEQDQDGCLLMWTGDQDGGQAKGLGMHLQAIAQTRSGYDLYELHRKLSDLDPYEHLHRIFRLCTVHFFRNVKKCVTPSRVKKAMYSLACIEHEDWDGALELIRRDGGRTGIDWLENKVQSQFALESICWQRSKIPLYIWKAGDSHDNLVEASHANVNLEGKAMSLVGGVESGRRFDFNRMGLLQTFESAGVRRLYKTNHLSEAATKAIKRKHKRNHENFNEPDRLITKHNEDFDKAEKRMNTARTRGINLRNSISKLIDELANIESKYERELNPSEKEKLRERLRKKSQKIDEEKDKMNKQASAFKTSGEELQKLSEQAGKLRPGSGKYVPKTLFTDS</sequence>
<proteinExistence type="predicted"/>
<feature type="compositionally biased region" description="Low complexity" evidence="1">
    <location>
        <begin position="71"/>
        <end position="92"/>
    </location>
</feature>
<name>A0AAW0BFB5_9AGAR</name>
<dbReference type="AlphaFoldDB" id="A0AAW0BFB5"/>
<accession>A0AAW0BFB5</accession>
<protein>
    <submittedName>
        <fullName evidence="2">Uncharacterized protein</fullName>
    </submittedName>
</protein>
<organism evidence="2 3">
    <name type="scientific">Paramarasmius palmivorus</name>
    <dbReference type="NCBI Taxonomy" id="297713"/>
    <lineage>
        <taxon>Eukaryota</taxon>
        <taxon>Fungi</taxon>
        <taxon>Dikarya</taxon>
        <taxon>Basidiomycota</taxon>
        <taxon>Agaricomycotina</taxon>
        <taxon>Agaricomycetes</taxon>
        <taxon>Agaricomycetidae</taxon>
        <taxon>Agaricales</taxon>
        <taxon>Marasmiineae</taxon>
        <taxon>Marasmiaceae</taxon>
        <taxon>Paramarasmius</taxon>
    </lineage>
</organism>
<gene>
    <name evidence="2" type="ORF">VNI00_016272</name>
</gene>
<feature type="region of interest" description="Disordered" evidence="1">
    <location>
        <begin position="56"/>
        <end position="106"/>
    </location>
</feature>
<evidence type="ECO:0000313" key="3">
    <source>
        <dbReference type="Proteomes" id="UP001383192"/>
    </source>
</evidence>
<evidence type="ECO:0000256" key="1">
    <source>
        <dbReference type="SAM" id="MobiDB-lite"/>
    </source>
</evidence>
<dbReference type="Proteomes" id="UP001383192">
    <property type="component" value="Unassembled WGS sequence"/>
</dbReference>
<reference evidence="2 3" key="1">
    <citation type="submission" date="2024-01" db="EMBL/GenBank/DDBJ databases">
        <title>A draft genome for a cacao thread blight-causing isolate of Paramarasmius palmivorus.</title>
        <authorList>
            <person name="Baruah I.K."/>
            <person name="Bukari Y."/>
            <person name="Amoako-Attah I."/>
            <person name="Meinhardt L.W."/>
            <person name="Bailey B.A."/>
            <person name="Cohen S.P."/>
        </authorList>
    </citation>
    <scope>NUCLEOTIDE SEQUENCE [LARGE SCALE GENOMIC DNA]</scope>
    <source>
        <strain evidence="2 3">GH-12</strain>
    </source>
</reference>
<comment type="caution">
    <text evidence="2">The sequence shown here is derived from an EMBL/GenBank/DDBJ whole genome shotgun (WGS) entry which is preliminary data.</text>
</comment>
<dbReference type="EMBL" id="JAYKXP010000123">
    <property type="protein sequence ID" value="KAK7024475.1"/>
    <property type="molecule type" value="Genomic_DNA"/>
</dbReference>
<feature type="compositionally biased region" description="Polar residues" evidence="1">
    <location>
        <begin position="56"/>
        <end position="66"/>
    </location>
</feature>